<dbReference type="InterPro" id="IPR005182">
    <property type="entry name" value="YdbS-like_PH"/>
</dbReference>
<evidence type="ECO:0000259" key="1">
    <source>
        <dbReference type="Pfam" id="PF03703"/>
    </source>
</evidence>
<sequence>MKDYTAPPILWKDRKHFLWFPWSFTKYSLDENRLYVDTGLLNTRHEETLLYRVVDISMRRSLAQRIFGTGCIVLYTKVDVSGEIHLKNIKNVETVNRMLSDLIEKARSQQRVVGKEFYDSGDYDGDADDFHGH</sequence>
<protein>
    <submittedName>
        <fullName evidence="2">PH domain-containing protein</fullName>
    </submittedName>
</protein>
<organism evidence="2 3">
    <name type="scientific">Candidatus Merdivicinus excrementipullorum</name>
    <dbReference type="NCBI Taxonomy" id="2840867"/>
    <lineage>
        <taxon>Bacteria</taxon>
        <taxon>Bacillati</taxon>
        <taxon>Bacillota</taxon>
        <taxon>Clostridia</taxon>
        <taxon>Eubacteriales</taxon>
        <taxon>Oscillospiraceae</taxon>
        <taxon>Oscillospiraceae incertae sedis</taxon>
        <taxon>Candidatus Merdivicinus</taxon>
    </lineage>
</organism>
<evidence type="ECO:0000313" key="3">
    <source>
        <dbReference type="Proteomes" id="UP000824002"/>
    </source>
</evidence>
<evidence type="ECO:0000313" key="2">
    <source>
        <dbReference type="EMBL" id="HIS75438.1"/>
    </source>
</evidence>
<dbReference type="EMBL" id="DVJP01000015">
    <property type="protein sequence ID" value="HIS75438.1"/>
    <property type="molecule type" value="Genomic_DNA"/>
</dbReference>
<comment type="caution">
    <text evidence="2">The sequence shown here is derived from an EMBL/GenBank/DDBJ whole genome shotgun (WGS) entry which is preliminary data.</text>
</comment>
<accession>A0A9D1FL25</accession>
<dbReference type="AlphaFoldDB" id="A0A9D1FL25"/>
<gene>
    <name evidence="2" type="ORF">IAB51_01380</name>
</gene>
<feature type="domain" description="YdbS-like PH" evidence="1">
    <location>
        <begin position="22"/>
        <end position="95"/>
    </location>
</feature>
<proteinExistence type="predicted"/>
<dbReference type="Proteomes" id="UP000824002">
    <property type="component" value="Unassembled WGS sequence"/>
</dbReference>
<reference evidence="2" key="2">
    <citation type="journal article" date="2021" name="PeerJ">
        <title>Extensive microbial diversity within the chicken gut microbiome revealed by metagenomics and culture.</title>
        <authorList>
            <person name="Gilroy R."/>
            <person name="Ravi A."/>
            <person name="Getino M."/>
            <person name="Pursley I."/>
            <person name="Horton D.L."/>
            <person name="Alikhan N.F."/>
            <person name="Baker D."/>
            <person name="Gharbi K."/>
            <person name="Hall N."/>
            <person name="Watson M."/>
            <person name="Adriaenssens E.M."/>
            <person name="Foster-Nyarko E."/>
            <person name="Jarju S."/>
            <person name="Secka A."/>
            <person name="Antonio M."/>
            <person name="Oren A."/>
            <person name="Chaudhuri R.R."/>
            <person name="La Ragione R."/>
            <person name="Hildebrand F."/>
            <person name="Pallen M.J."/>
        </authorList>
    </citation>
    <scope>NUCLEOTIDE SEQUENCE</scope>
    <source>
        <strain evidence="2">CHK199-13235</strain>
    </source>
</reference>
<dbReference type="Pfam" id="PF03703">
    <property type="entry name" value="bPH_2"/>
    <property type="match status" value="1"/>
</dbReference>
<reference evidence="2" key="1">
    <citation type="submission" date="2020-10" db="EMBL/GenBank/DDBJ databases">
        <authorList>
            <person name="Gilroy R."/>
        </authorList>
    </citation>
    <scope>NUCLEOTIDE SEQUENCE</scope>
    <source>
        <strain evidence="2">CHK199-13235</strain>
    </source>
</reference>
<name>A0A9D1FL25_9FIRM</name>